<proteinExistence type="predicted"/>
<evidence type="ECO:0008006" key="5">
    <source>
        <dbReference type="Google" id="ProtNLM"/>
    </source>
</evidence>
<feature type="compositionally biased region" description="Basic and acidic residues" evidence="1">
    <location>
        <begin position="592"/>
        <end position="606"/>
    </location>
</feature>
<evidence type="ECO:0000256" key="1">
    <source>
        <dbReference type="SAM" id="MobiDB-lite"/>
    </source>
</evidence>
<accession>A0A6N2L7J2</accession>
<dbReference type="GO" id="GO:0045927">
    <property type="term" value="P:positive regulation of growth"/>
    <property type="evidence" value="ECO:0007669"/>
    <property type="project" value="InterPro"/>
</dbReference>
<feature type="compositionally biased region" description="Low complexity" evidence="1">
    <location>
        <begin position="1"/>
        <end position="17"/>
    </location>
</feature>
<dbReference type="PANTHER" id="PTHR31730">
    <property type="entry name" value="OS01G0873900 PROTEIN"/>
    <property type="match status" value="1"/>
</dbReference>
<reference evidence="4" key="1">
    <citation type="submission" date="2019-03" db="EMBL/GenBank/DDBJ databases">
        <authorList>
            <person name="Mank J."/>
            <person name="Almeida P."/>
        </authorList>
    </citation>
    <scope>NUCLEOTIDE SEQUENCE</scope>
    <source>
        <strain evidence="4">78183</strain>
    </source>
</reference>
<gene>
    <name evidence="4" type="ORF">SVIM_LOCUS190368</name>
</gene>
<name>A0A6N2L7J2_SALVM</name>
<feature type="domain" description="DUF3475" evidence="3">
    <location>
        <begin position="144"/>
        <end position="200"/>
    </location>
</feature>
<feature type="compositionally biased region" description="Basic and acidic residues" evidence="1">
    <location>
        <begin position="636"/>
        <end position="645"/>
    </location>
</feature>
<feature type="region of interest" description="Disordered" evidence="1">
    <location>
        <begin position="1"/>
        <end position="45"/>
    </location>
</feature>
<dbReference type="InterPro" id="IPR007700">
    <property type="entry name" value="DUF668"/>
</dbReference>
<dbReference type="Pfam" id="PF11961">
    <property type="entry name" value="DUF3475"/>
    <property type="match status" value="1"/>
</dbReference>
<dbReference type="Pfam" id="PF05003">
    <property type="entry name" value="DUF668"/>
    <property type="match status" value="1"/>
</dbReference>
<protein>
    <recommendedName>
        <fullName evidence="5">DUF668 domain-containing protein</fullName>
    </recommendedName>
</protein>
<dbReference type="AlphaFoldDB" id="A0A6N2L7J2"/>
<feature type="region of interest" description="Disordered" evidence="1">
    <location>
        <begin position="542"/>
        <end position="659"/>
    </location>
</feature>
<dbReference type="PANTHER" id="PTHR31730:SF2">
    <property type="entry name" value="PROTEIN PSK SIMULATOR 3"/>
    <property type="match status" value="1"/>
</dbReference>
<evidence type="ECO:0000259" key="2">
    <source>
        <dbReference type="Pfam" id="PF05003"/>
    </source>
</evidence>
<sequence length="688" mass="76453">MGGICSKKSNGNNKKGNPYAKTNGNDVISHYNKPHISSTQQVKESTEKKELQVANLNQESFLYAKNDTGDDFYDGIPRYPSSSIKSRSVRRQGAVAKVSEVSSRLSRAGSVGLGKAVEVLDTLGSSMTNLNHHTFISKGNELGILAFEVANTIVKGSNFMQSLSVRSVRHLKEDVLRSEGVQNLISEDMDELLRIVAADKREELKIFSGEVVRFGNRCKDPQWHNLDRYFEKISRDRNPRRQLQEEAESIMELLMILVQFTAELYHELQILDRMEQECQRREGSTAANQRGESLAMLKAEIKSQKKRIRNVKKKSLWSRSLEEVMEKLVDVIHFLILEIGNAFGSGDDSIQDEESVSNNPRLGPAGLSLHYANVVMQIDSVVARSSSMPPNGKDTLYQSLPPGVKSALRSKLQSFHVKDEVPLSKKRGRKVFYYLIHADAPVAHFSCVLYVQLTITEIKDTMEKTLQWLVPLSTNTAKAHHGFGWVGEWASTGSEANRKTAAGAADIIRIETLHHADKEKTEAYILEQLLWLHHLVSKTKSVSSGVSTKSPAKSAIGTQGQKSNKKQKQEPPNAADLPDSVTSNAPPPLPTEDQKILQDASEEKQIEGNSKSPDANSVDTELIEDGEPRTSNNDSFQRKSEDSATVKRVPSVLPNSDIGIDREKDLGEIDTVEVLRYKGKPGLVTVET</sequence>
<dbReference type="EMBL" id="CAADRP010001191">
    <property type="protein sequence ID" value="VFU36877.1"/>
    <property type="molecule type" value="Genomic_DNA"/>
</dbReference>
<evidence type="ECO:0000259" key="3">
    <source>
        <dbReference type="Pfam" id="PF11961"/>
    </source>
</evidence>
<evidence type="ECO:0000313" key="4">
    <source>
        <dbReference type="EMBL" id="VFU36877.1"/>
    </source>
</evidence>
<organism evidence="4">
    <name type="scientific">Salix viminalis</name>
    <name type="common">Common osier</name>
    <name type="synonym">Basket willow</name>
    <dbReference type="NCBI Taxonomy" id="40686"/>
    <lineage>
        <taxon>Eukaryota</taxon>
        <taxon>Viridiplantae</taxon>
        <taxon>Streptophyta</taxon>
        <taxon>Embryophyta</taxon>
        <taxon>Tracheophyta</taxon>
        <taxon>Spermatophyta</taxon>
        <taxon>Magnoliopsida</taxon>
        <taxon>eudicotyledons</taxon>
        <taxon>Gunneridae</taxon>
        <taxon>Pentapetalae</taxon>
        <taxon>rosids</taxon>
        <taxon>fabids</taxon>
        <taxon>Malpighiales</taxon>
        <taxon>Salicaceae</taxon>
        <taxon>Saliceae</taxon>
        <taxon>Salix</taxon>
    </lineage>
</organism>
<dbReference type="InterPro" id="IPR045021">
    <property type="entry name" value="PSI1/2/3"/>
</dbReference>
<feature type="compositionally biased region" description="Polar residues" evidence="1">
    <location>
        <begin position="607"/>
        <end position="619"/>
    </location>
</feature>
<feature type="domain" description="DUF668" evidence="2">
    <location>
        <begin position="361"/>
        <end position="478"/>
    </location>
</feature>
<dbReference type="InterPro" id="IPR021864">
    <property type="entry name" value="DUF3475"/>
</dbReference>